<accession>A0ABQ0CDE7</accession>
<reference evidence="2 3" key="1">
    <citation type="submission" date="2024-05" db="EMBL/GenBank/DDBJ databases">
        <authorList>
            <consortium name="Candidatus Magnetaquicoccaceae bacterium FCR-1 genome sequencing consortium"/>
            <person name="Shimoshige H."/>
            <person name="Shimamura S."/>
            <person name="Taoka A."/>
            <person name="Kobayashi H."/>
            <person name="Maekawa T."/>
        </authorList>
    </citation>
    <scope>NUCLEOTIDE SEQUENCE [LARGE SCALE GENOMIC DNA]</scope>
    <source>
        <strain evidence="2 3">FCR-1</strain>
    </source>
</reference>
<name>A0ABQ0CDE7_9PROT</name>
<dbReference type="RefSeq" id="WP_420906438.1">
    <property type="nucleotide sequence ID" value="NZ_BAAFGK010000005.1"/>
</dbReference>
<reference evidence="2 3" key="2">
    <citation type="submission" date="2024-09" db="EMBL/GenBank/DDBJ databases">
        <title>Draft genome sequence of Candidatus Magnetaquicoccaceae bacterium FCR-1.</title>
        <authorList>
            <person name="Shimoshige H."/>
            <person name="Shimamura S."/>
            <person name="Taoka A."/>
            <person name="Kobayashi H."/>
            <person name="Maekawa T."/>
        </authorList>
    </citation>
    <scope>NUCLEOTIDE SEQUENCE [LARGE SCALE GENOMIC DNA]</scope>
    <source>
        <strain evidence="2 3">FCR-1</strain>
    </source>
</reference>
<evidence type="ECO:0000313" key="2">
    <source>
        <dbReference type="EMBL" id="GAB0058715.1"/>
    </source>
</evidence>
<proteinExistence type="predicted"/>
<gene>
    <name evidence="2" type="ORF">SIID45300_03070</name>
</gene>
<protein>
    <submittedName>
        <fullName evidence="2">Uncharacterized protein</fullName>
    </submittedName>
</protein>
<organism evidence="2 3">
    <name type="scientific">Candidatus Magnetaquiglobus chichijimensis</name>
    <dbReference type="NCBI Taxonomy" id="3141448"/>
    <lineage>
        <taxon>Bacteria</taxon>
        <taxon>Pseudomonadati</taxon>
        <taxon>Pseudomonadota</taxon>
        <taxon>Magnetococcia</taxon>
        <taxon>Magnetococcales</taxon>
        <taxon>Candidatus Magnetaquicoccaceae</taxon>
        <taxon>Candidatus Magnetaquiglobus</taxon>
    </lineage>
</organism>
<feature type="compositionally biased region" description="Basic and acidic residues" evidence="1">
    <location>
        <begin position="1"/>
        <end position="10"/>
    </location>
</feature>
<comment type="caution">
    <text evidence="2">The sequence shown here is derived from an EMBL/GenBank/DDBJ whole genome shotgun (WGS) entry which is preliminary data.</text>
</comment>
<keyword evidence="3" id="KW-1185">Reference proteome</keyword>
<sequence length="77" mass="8317">MSGVREHWEDGLVAGGPLPPVIGEGEPDEALSCPLADEEERVPPEVVLAPLSLDTVLTPEDLRRLLKIVSHTKRGLL</sequence>
<dbReference type="Proteomes" id="UP001628193">
    <property type="component" value="Unassembled WGS sequence"/>
</dbReference>
<evidence type="ECO:0000256" key="1">
    <source>
        <dbReference type="SAM" id="MobiDB-lite"/>
    </source>
</evidence>
<evidence type="ECO:0000313" key="3">
    <source>
        <dbReference type="Proteomes" id="UP001628193"/>
    </source>
</evidence>
<dbReference type="EMBL" id="BAAFGK010000005">
    <property type="protein sequence ID" value="GAB0058715.1"/>
    <property type="molecule type" value="Genomic_DNA"/>
</dbReference>
<feature type="region of interest" description="Disordered" evidence="1">
    <location>
        <begin position="1"/>
        <end position="30"/>
    </location>
</feature>